<gene>
    <name evidence="2" type="ORF">JOB18_046448</name>
</gene>
<proteinExistence type="predicted"/>
<evidence type="ECO:0000313" key="2">
    <source>
        <dbReference type="EMBL" id="KAG7511291.1"/>
    </source>
</evidence>
<sequence>MFLCWKRGVTQSERLRFRVCLRDLCLCKSQKNDRAESRAHVALLIPHKRYFSTAVSRPRAGVFPRMIAHHGGHTSKQLGDDSQKRRASSSPSNPAIREKAREMEQMLHKWEWPRESWPLMELLICPRRTIEEGGGRRRDPPAQHRPRSDNALLIVQTARFKLQQLPEEWGEILKRSSCFQKEPFGSLKTA</sequence>
<dbReference type="Proteomes" id="UP000693946">
    <property type="component" value="Linkage Group LG16"/>
</dbReference>
<comment type="caution">
    <text evidence="2">The sequence shown here is derived from an EMBL/GenBank/DDBJ whole genome shotgun (WGS) entry which is preliminary data.</text>
</comment>
<organism evidence="2 3">
    <name type="scientific">Solea senegalensis</name>
    <name type="common">Senegalese sole</name>
    <dbReference type="NCBI Taxonomy" id="28829"/>
    <lineage>
        <taxon>Eukaryota</taxon>
        <taxon>Metazoa</taxon>
        <taxon>Chordata</taxon>
        <taxon>Craniata</taxon>
        <taxon>Vertebrata</taxon>
        <taxon>Euteleostomi</taxon>
        <taxon>Actinopterygii</taxon>
        <taxon>Neopterygii</taxon>
        <taxon>Teleostei</taxon>
        <taxon>Neoteleostei</taxon>
        <taxon>Acanthomorphata</taxon>
        <taxon>Carangaria</taxon>
        <taxon>Pleuronectiformes</taxon>
        <taxon>Pleuronectoidei</taxon>
        <taxon>Soleidae</taxon>
        <taxon>Solea</taxon>
    </lineage>
</organism>
<keyword evidence="3" id="KW-1185">Reference proteome</keyword>
<evidence type="ECO:0000256" key="1">
    <source>
        <dbReference type="SAM" id="MobiDB-lite"/>
    </source>
</evidence>
<reference evidence="2 3" key="1">
    <citation type="journal article" date="2021" name="Sci. Rep.">
        <title>Chromosome anchoring in Senegalese sole (Solea senegalensis) reveals sex-associated markers and genome rearrangements in flatfish.</title>
        <authorList>
            <person name="Guerrero-Cozar I."/>
            <person name="Gomez-Garrido J."/>
            <person name="Berbel C."/>
            <person name="Martinez-Blanch J.F."/>
            <person name="Alioto T."/>
            <person name="Claros M.G."/>
            <person name="Gagnaire P.A."/>
            <person name="Manchado M."/>
        </authorList>
    </citation>
    <scope>NUCLEOTIDE SEQUENCE [LARGE SCALE GENOMIC DNA]</scope>
    <source>
        <strain evidence="2">Sse05_10M</strain>
    </source>
</reference>
<evidence type="ECO:0000313" key="3">
    <source>
        <dbReference type="Proteomes" id="UP000693946"/>
    </source>
</evidence>
<feature type="region of interest" description="Disordered" evidence="1">
    <location>
        <begin position="70"/>
        <end position="97"/>
    </location>
</feature>
<protein>
    <submittedName>
        <fullName evidence="2">Uncharacterized protein</fullName>
    </submittedName>
</protein>
<accession>A0AAV6S5Y6</accession>
<dbReference type="AlphaFoldDB" id="A0AAV6S5Y6"/>
<dbReference type="EMBL" id="JAGKHQ010000008">
    <property type="protein sequence ID" value="KAG7511291.1"/>
    <property type="molecule type" value="Genomic_DNA"/>
</dbReference>
<name>A0AAV6S5Y6_SOLSE</name>